<feature type="non-terminal residue" evidence="2">
    <location>
        <position position="1"/>
    </location>
</feature>
<dbReference type="Pfam" id="PF24786">
    <property type="entry name" value="RXYLT1_N"/>
    <property type="match status" value="1"/>
</dbReference>
<protein>
    <recommendedName>
        <fullName evidence="1">RXYLT1 N-terminal domain-containing protein</fullName>
    </recommendedName>
</protein>
<comment type="caution">
    <text evidence="2">The sequence shown here is derived from an EMBL/GenBank/DDBJ whole genome shotgun (WGS) entry which is preliminary data.</text>
</comment>
<dbReference type="InterPro" id="IPR057539">
    <property type="entry name" value="RXYLT1_N"/>
</dbReference>
<feature type="domain" description="RXYLT1 N-terminal" evidence="1">
    <location>
        <begin position="14"/>
        <end position="55"/>
    </location>
</feature>
<keyword evidence="3" id="KW-1185">Reference proteome</keyword>
<feature type="non-terminal residue" evidence="2">
    <location>
        <position position="84"/>
    </location>
</feature>
<evidence type="ECO:0000313" key="3">
    <source>
        <dbReference type="Proteomes" id="UP001519460"/>
    </source>
</evidence>
<dbReference type="Proteomes" id="UP001519460">
    <property type="component" value="Unassembled WGS sequence"/>
</dbReference>
<dbReference type="EMBL" id="JACVVK020000065">
    <property type="protein sequence ID" value="KAK7496669.1"/>
    <property type="molecule type" value="Genomic_DNA"/>
</dbReference>
<dbReference type="AlphaFoldDB" id="A0ABD0LB95"/>
<organism evidence="2 3">
    <name type="scientific">Batillaria attramentaria</name>
    <dbReference type="NCBI Taxonomy" id="370345"/>
    <lineage>
        <taxon>Eukaryota</taxon>
        <taxon>Metazoa</taxon>
        <taxon>Spiralia</taxon>
        <taxon>Lophotrochozoa</taxon>
        <taxon>Mollusca</taxon>
        <taxon>Gastropoda</taxon>
        <taxon>Caenogastropoda</taxon>
        <taxon>Sorbeoconcha</taxon>
        <taxon>Cerithioidea</taxon>
        <taxon>Batillariidae</taxon>
        <taxon>Batillaria</taxon>
    </lineage>
</organism>
<evidence type="ECO:0000259" key="1">
    <source>
        <dbReference type="Pfam" id="PF24786"/>
    </source>
</evidence>
<evidence type="ECO:0000313" key="2">
    <source>
        <dbReference type="EMBL" id="KAK7496669.1"/>
    </source>
</evidence>
<proteinExistence type="predicted"/>
<sequence>PSVLAHVLALDIEVGLYLWEHIFNADLEERLGGVWSYATKRIGSITFRWVSSGSYSIDGYCEDRRGVGCSWTQAVSPCGIRPTL</sequence>
<gene>
    <name evidence="2" type="ORF">BaRGS_00012076</name>
</gene>
<accession>A0ABD0LB95</accession>
<reference evidence="2 3" key="1">
    <citation type="journal article" date="2023" name="Sci. Data">
        <title>Genome assembly of the Korean intertidal mud-creeper Batillaria attramentaria.</title>
        <authorList>
            <person name="Patra A.K."/>
            <person name="Ho P.T."/>
            <person name="Jun S."/>
            <person name="Lee S.J."/>
            <person name="Kim Y."/>
            <person name="Won Y.J."/>
        </authorList>
    </citation>
    <scope>NUCLEOTIDE SEQUENCE [LARGE SCALE GENOMIC DNA]</scope>
    <source>
        <strain evidence="2">Wonlab-2016</strain>
    </source>
</reference>
<name>A0ABD0LB95_9CAEN</name>